<protein>
    <submittedName>
        <fullName evidence="3">RNA polymerase sigma-70 factor, ECF subfamily</fullName>
    </submittedName>
</protein>
<dbReference type="InterPro" id="IPR036388">
    <property type="entry name" value="WH-like_DNA-bd_sf"/>
</dbReference>
<dbReference type="SUPFAM" id="SSF88659">
    <property type="entry name" value="Sigma3 and sigma4 domains of RNA polymerase sigma factors"/>
    <property type="match status" value="1"/>
</dbReference>
<name>A0A1H6C5R0_9ACTN</name>
<gene>
    <name evidence="3" type="ORF">SAMN05216223_10857</name>
</gene>
<dbReference type="NCBIfam" id="TIGR02937">
    <property type="entry name" value="sigma70-ECF"/>
    <property type="match status" value="1"/>
</dbReference>
<dbReference type="InterPro" id="IPR013325">
    <property type="entry name" value="RNA_pol_sigma_r2"/>
</dbReference>
<dbReference type="GO" id="GO:0006352">
    <property type="term" value="P:DNA-templated transcription initiation"/>
    <property type="evidence" value="ECO:0007669"/>
    <property type="project" value="InterPro"/>
</dbReference>
<feature type="domain" description="DUF6596" evidence="2">
    <location>
        <begin position="182"/>
        <end position="284"/>
    </location>
</feature>
<dbReference type="InterPro" id="IPR013324">
    <property type="entry name" value="RNA_pol_sigma_r3/r4-like"/>
</dbReference>
<dbReference type="InterPro" id="IPR014284">
    <property type="entry name" value="RNA_pol_sigma-70_dom"/>
</dbReference>
<evidence type="ECO:0000259" key="1">
    <source>
        <dbReference type="Pfam" id="PF04542"/>
    </source>
</evidence>
<organism evidence="3 4">
    <name type="scientific">Actinacidiphila yanglinensis</name>
    <dbReference type="NCBI Taxonomy" id="310779"/>
    <lineage>
        <taxon>Bacteria</taxon>
        <taxon>Bacillati</taxon>
        <taxon>Actinomycetota</taxon>
        <taxon>Actinomycetes</taxon>
        <taxon>Kitasatosporales</taxon>
        <taxon>Streptomycetaceae</taxon>
        <taxon>Actinacidiphila</taxon>
    </lineage>
</organism>
<dbReference type="Pfam" id="PF04542">
    <property type="entry name" value="Sigma70_r2"/>
    <property type="match status" value="1"/>
</dbReference>
<dbReference type="PANTHER" id="PTHR47756:SF2">
    <property type="entry name" value="BLL6612 PROTEIN"/>
    <property type="match status" value="1"/>
</dbReference>
<keyword evidence="4" id="KW-1185">Reference proteome</keyword>
<dbReference type="InterPro" id="IPR046531">
    <property type="entry name" value="DUF6596"/>
</dbReference>
<dbReference type="GO" id="GO:0003700">
    <property type="term" value="F:DNA-binding transcription factor activity"/>
    <property type="evidence" value="ECO:0007669"/>
    <property type="project" value="InterPro"/>
</dbReference>
<dbReference type="EMBL" id="FNVU01000008">
    <property type="protein sequence ID" value="SEG68077.1"/>
    <property type="molecule type" value="Genomic_DNA"/>
</dbReference>
<evidence type="ECO:0000313" key="3">
    <source>
        <dbReference type="EMBL" id="SEG68077.1"/>
    </source>
</evidence>
<dbReference type="AlphaFoldDB" id="A0A1H6C5R0"/>
<evidence type="ECO:0000259" key="2">
    <source>
        <dbReference type="Pfam" id="PF20239"/>
    </source>
</evidence>
<sequence length="412" mass="46150">MSGTEPVEDLVRKEYAHMVSALTRVLGPSNLPLAEDVVHDALVSAMHAWRFGMPQDPKAWLVRTAHNRAIDIIRRERRHRSLLPELATATALTSTIEAALAPAAESAGQLAMMFAVCDPGLNRETHVTMILRWLCGLSPKEIGQAFLVDTRTIDRRLHRGRGRLRRLGRLPDVDDLPDAGTRRDSVLRALYLLFNEGYHGSNPHDPVRPFLCEDALRLTELLLDATATAQPDVHALAALFCFDTARLPTRLDEHGVFVPLEDQDRGRWDRARIERGLTHLARSAAGDHLSRWHLEAGIACEHAIAPSVRETDWDRIVGFYQILAERSRSPVVALNRGLAVAERDGLDAGRRELIALAGEPKLSRYPFYWAARADLERRAGSHTAARELYSRAIALSRSPAERTSFERRIENL</sequence>
<dbReference type="Pfam" id="PF20239">
    <property type="entry name" value="DUF6596"/>
    <property type="match status" value="1"/>
</dbReference>
<reference evidence="3 4" key="1">
    <citation type="submission" date="2016-10" db="EMBL/GenBank/DDBJ databases">
        <authorList>
            <person name="de Groot N.N."/>
        </authorList>
    </citation>
    <scope>NUCLEOTIDE SEQUENCE [LARGE SCALE GENOMIC DNA]</scope>
    <source>
        <strain evidence="3 4">CGMCC 4.2023</strain>
    </source>
</reference>
<accession>A0A1H6C5R0</accession>
<proteinExistence type="predicted"/>
<dbReference type="Gene3D" id="1.10.10.10">
    <property type="entry name" value="Winged helix-like DNA-binding domain superfamily/Winged helix DNA-binding domain"/>
    <property type="match status" value="1"/>
</dbReference>
<dbReference type="PANTHER" id="PTHR47756">
    <property type="entry name" value="BLL6612 PROTEIN-RELATED"/>
    <property type="match status" value="1"/>
</dbReference>
<dbReference type="InterPro" id="IPR007627">
    <property type="entry name" value="RNA_pol_sigma70_r2"/>
</dbReference>
<feature type="domain" description="RNA polymerase sigma-70 region 2" evidence="1">
    <location>
        <begin position="11"/>
        <end position="78"/>
    </location>
</feature>
<dbReference type="Proteomes" id="UP000236754">
    <property type="component" value="Unassembled WGS sequence"/>
</dbReference>
<evidence type="ECO:0000313" key="4">
    <source>
        <dbReference type="Proteomes" id="UP000236754"/>
    </source>
</evidence>
<dbReference type="Gene3D" id="1.10.1740.10">
    <property type="match status" value="1"/>
</dbReference>
<dbReference type="SUPFAM" id="SSF88946">
    <property type="entry name" value="Sigma2 domain of RNA polymerase sigma factors"/>
    <property type="match status" value="1"/>
</dbReference>